<proteinExistence type="inferred from homology"/>
<evidence type="ECO:0000256" key="1">
    <source>
        <dbReference type="ARBA" id="ARBA00023016"/>
    </source>
</evidence>
<keyword evidence="2" id="KW-0456">Lyase</keyword>
<dbReference type="InterPro" id="IPR029062">
    <property type="entry name" value="Class_I_gatase-like"/>
</dbReference>
<dbReference type="PANTHER" id="PTHR48094:SF11">
    <property type="entry name" value="GLUTATHIONE-INDEPENDENT GLYOXALASE HSP31-RELATED"/>
    <property type="match status" value="1"/>
</dbReference>
<name>A0ABQ2EEP8_9ACTN</name>
<feature type="region of interest" description="Disordered" evidence="4">
    <location>
        <begin position="47"/>
        <end position="72"/>
    </location>
</feature>
<evidence type="ECO:0000313" key="6">
    <source>
        <dbReference type="EMBL" id="GGK07956.1"/>
    </source>
</evidence>
<evidence type="ECO:0000313" key="7">
    <source>
        <dbReference type="Proteomes" id="UP000660265"/>
    </source>
</evidence>
<dbReference type="PANTHER" id="PTHR48094">
    <property type="entry name" value="PROTEIN/NUCLEIC ACID DEGLYCASE DJ-1-RELATED"/>
    <property type="match status" value="1"/>
</dbReference>
<evidence type="ECO:0000256" key="3">
    <source>
        <dbReference type="ARBA" id="ARBA00038493"/>
    </source>
</evidence>
<organism evidence="6 7">
    <name type="scientific">Streptomyces camponoticapitis</name>
    <dbReference type="NCBI Taxonomy" id="1616125"/>
    <lineage>
        <taxon>Bacteria</taxon>
        <taxon>Bacillati</taxon>
        <taxon>Actinomycetota</taxon>
        <taxon>Actinomycetes</taxon>
        <taxon>Kitasatosporales</taxon>
        <taxon>Streptomycetaceae</taxon>
        <taxon>Streptomyces</taxon>
    </lineage>
</organism>
<evidence type="ECO:0000256" key="2">
    <source>
        <dbReference type="ARBA" id="ARBA00023239"/>
    </source>
</evidence>
<keyword evidence="1" id="KW-0346">Stress response</keyword>
<evidence type="ECO:0000256" key="4">
    <source>
        <dbReference type="SAM" id="MobiDB-lite"/>
    </source>
</evidence>
<accession>A0ABQ2EEP8</accession>
<comment type="similarity">
    <text evidence="3">Belongs to the peptidase C56 family. HSP31-like subfamily.</text>
</comment>
<gene>
    <name evidence="6" type="ORF">GCM10011583_44830</name>
</gene>
<dbReference type="SUPFAM" id="SSF52317">
    <property type="entry name" value="Class I glutamine amidotransferase-like"/>
    <property type="match status" value="1"/>
</dbReference>
<dbReference type="CDD" id="cd03141">
    <property type="entry name" value="GATase1_Hsp31_like"/>
    <property type="match status" value="1"/>
</dbReference>
<dbReference type="Proteomes" id="UP000660265">
    <property type="component" value="Unassembled WGS sequence"/>
</dbReference>
<feature type="domain" description="DJ-1/PfpI" evidence="5">
    <location>
        <begin position="29"/>
        <end position="226"/>
    </location>
</feature>
<dbReference type="EMBL" id="BMMV01000015">
    <property type="protein sequence ID" value="GGK07956.1"/>
    <property type="molecule type" value="Genomic_DNA"/>
</dbReference>
<keyword evidence="7" id="KW-1185">Reference proteome</keyword>
<dbReference type="InterPro" id="IPR050325">
    <property type="entry name" value="Prot/Nucl_acid_deglycase"/>
</dbReference>
<dbReference type="InterPro" id="IPR002818">
    <property type="entry name" value="DJ-1/PfpI"/>
</dbReference>
<dbReference type="Gene3D" id="3.40.50.880">
    <property type="match status" value="1"/>
</dbReference>
<sequence>MANVLMILSGVDHWTGADGTRLPAGYWAEEFAVPHRKMTEAGIHVDLASPVGGKPTPDPDSLSTEGAGPRGPEFATYVDDHSDILGNPKPLSDVRSADYDATLLVGGHGPMEDLAHDPDMGRVLSDFEASGKIIAPLCHGPAGLLSANKPGGHWLFEGKTLTGFTNEEEEEHGSATFAPWLVENMLKARGAKIQSIEAWGVNIVEDGTMISGQNPQSSGALAGKLIDRLTAH</sequence>
<comment type="caution">
    <text evidence="6">The sequence shown here is derived from an EMBL/GenBank/DDBJ whole genome shotgun (WGS) entry which is preliminary data.</text>
</comment>
<reference evidence="7" key="1">
    <citation type="journal article" date="2019" name="Int. J. Syst. Evol. Microbiol.">
        <title>The Global Catalogue of Microorganisms (GCM) 10K type strain sequencing project: providing services to taxonomists for standard genome sequencing and annotation.</title>
        <authorList>
            <consortium name="The Broad Institute Genomics Platform"/>
            <consortium name="The Broad Institute Genome Sequencing Center for Infectious Disease"/>
            <person name="Wu L."/>
            <person name="Ma J."/>
        </authorList>
    </citation>
    <scope>NUCLEOTIDE SEQUENCE [LARGE SCALE GENOMIC DNA]</scope>
    <source>
        <strain evidence="7">CGMCC 4.7275</strain>
    </source>
</reference>
<protein>
    <recommendedName>
        <fullName evidence="5">DJ-1/PfpI domain-containing protein</fullName>
    </recommendedName>
</protein>
<dbReference type="RefSeq" id="WP_229701027.1">
    <property type="nucleotide sequence ID" value="NZ_BMMV01000015.1"/>
</dbReference>
<dbReference type="Pfam" id="PF01965">
    <property type="entry name" value="DJ-1_PfpI"/>
    <property type="match status" value="1"/>
</dbReference>
<evidence type="ECO:0000259" key="5">
    <source>
        <dbReference type="Pfam" id="PF01965"/>
    </source>
</evidence>